<keyword evidence="4 7" id="KW-0863">Zinc-finger</keyword>
<feature type="binding site" evidence="8">
    <location>
        <position position="32"/>
    </location>
    <ligand>
        <name>Zn(2+)</name>
        <dbReference type="ChEBI" id="CHEBI:29105"/>
    </ligand>
</feature>
<evidence type="ECO:0000313" key="12">
    <source>
        <dbReference type="Proteomes" id="UP000838878"/>
    </source>
</evidence>
<dbReference type="PANTHER" id="PTHR24379:SF121">
    <property type="entry name" value="C2H2-TYPE DOMAIN-CONTAINING PROTEIN"/>
    <property type="match status" value="1"/>
</dbReference>
<organism evidence="11 12">
    <name type="scientific">Brenthis ino</name>
    <name type="common">lesser marbled fritillary</name>
    <dbReference type="NCBI Taxonomy" id="405034"/>
    <lineage>
        <taxon>Eukaryota</taxon>
        <taxon>Metazoa</taxon>
        <taxon>Ecdysozoa</taxon>
        <taxon>Arthropoda</taxon>
        <taxon>Hexapoda</taxon>
        <taxon>Insecta</taxon>
        <taxon>Pterygota</taxon>
        <taxon>Neoptera</taxon>
        <taxon>Endopterygota</taxon>
        <taxon>Lepidoptera</taxon>
        <taxon>Glossata</taxon>
        <taxon>Ditrysia</taxon>
        <taxon>Papilionoidea</taxon>
        <taxon>Nymphalidae</taxon>
        <taxon>Heliconiinae</taxon>
        <taxon>Argynnini</taxon>
        <taxon>Brenthis</taxon>
    </lineage>
</organism>
<evidence type="ECO:0000256" key="4">
    <source>
        <dbReference type="ARBA" id="ARBA00022771"/>
    </source>
</evidence>
<evidence type="ECO:0000259" key="10">
    <source>
        <dbReference type="PROSITE" id="PS51915"/>
    </source>
</evidence>
<name>A0A8J9VB78_9NEOP</name>
<sequence>MLFASVLQKNKKKKKVKTKKIVPITTIDLKMCRICNEEKGEIPIFDNFTHPHIPEEIKHFSGVSMNRADDLPKLMCQNCLDLLNGCIVFRDMCQTNNKLMIELTIKKEAEINNEEENAHYSDDSFNIPSPTFSEDNSEIWGCTTCNKEFFDMGTYNMHLPECNRQITDVPKPQDKKSKKNFLCDICGKTTNSNANLLIHMGIHENVFPFKCEECPYQGRTMDLLKVHKRTHMADKPFKCTQCPKSTTTSSNLAKHMRHVHSTTRPYKCTYCDKAFSYQHDMKRHIRDIHLRQGTVECDVCFKKFNTKKILQGHRWKIHKIKGERHGRLPSYLQCQQEEQTDNKSNECESIYQ</sequence>
<evidence type="ECO:0000256" key="1">
    <source>
        <dbReference type="ARBA" id="ARBA00004123"/>
    </source>
</evidence>
<keyword evidence="6" id="KW-0539">Nucleus</keyword>
<dbReference type="Proteomes" id="UP000838878">
    <property type="component" value="Chromosome 3"/>
</dbReference>
<dbReference type="SUPFAM" id="SSF57716">
    <property type="entry name" value="Glucocorticoid receptor-like (DNA-binding domain)"/>
    <property type="match status" value="1"/>
</dbReference>
<evidence type="ECO:0000256" key="2">
    <source>
        <dbReference type="ARBA" id="ARBA00022723"/>
    </source>
</evidence>
<proteinExistence type="predicted"/>
<keyword evidence="5 8" id="KW-0862">Zinc</keyword>
<evidence type="ECO:0000256" key="6">
    <source>
        <dbReference type="ARBA" id="ARBA00023242"/>
    </source>
</evidence>
<dbReference type="FunFam" id="3.30.160.60:FF:000145">
    <property type="entry name" value="Zinc finger protein 574"/>
    <property type="match status" value="1"/>
</dbReference>
<feature type="domain" description="C2H2-type" evidence="9">
    <location>
        <begin position="237"/>
        <end position="265"/>
    </location>
</feature>
<feature type="domain" description="C2H2-type" evidence="9">
    <location>
        <begin position="209"/>
        <end position="236"/>
    </location>
</feature>
<dbReference type="OrthoDB" id="3176202at2759"/>
<dbReference type="Gene3D" id="3.30.160.60">
    <property type="entry name" value="Classic Zinc Finger"/>
    <property type="match status" value="4"/>
</dbReference>
<dbReference type="GO" id="GO:0005634">
    <property type="term" value="C:nucleus"/>
    <property type="evidence" value="ECO:0007669"/>
    <property type="project" value="UniProtKB-SubCell"/>
</dbReference>
<dbReference type="InterPro" id="IPR012934">
    <property type="entry name" value="Znf_AD"/>
</dbReference>
<feature type="binding site" evidence="8">
    <location>
        <position position="79"/>
    </location>
    <ligand>
        <name>Zn(2+)</name>
        <dbReference type="ChEBI" id="CHEBI:29105"/>
    </ligand>
</feature>
<keyword evidence="12" id="KW-1185">Reference proteome</keyword>
<dbReference type="Pfam" id="PF07776">
    <property type="entry name" value="zf-AD"/>
    <property type="match status" value="1"/>
</dbReference>
<feature type="binding site" evidence="8">
    <location>
        <position position="35"/>
    </location>
    <ligand>
        <name>Zn(2+)</name>
        <dbReference type="ChEBI" id="CHEBI:29105"/>
    </ligand>
</feature>
<dbReference type="Gene3D" id="3.40.1800.20">
    <property type="match status" value="1"/>
</dbReference>
<dbReference type="FunFam" id="3.30.160.60:FF:000417">
    <property type="entry name" value="Zinc finger protein"/>
    <property type="match status" value="1"/>
</dbReference>
<dbReference type="EMBL" id="OV170223">
    <property type="protein sequence ID" value="CAH0723305.1"/>
    <property type="molecule type" value="Genomic_DNA"/>
</dbReference>
<feature type="binding site" evidence="8">
    <location>
        <position position="76"/>
    </location>
    <ligand>
        <name>Zn(2+)</name>
        <dbReference type="ChEBI" id="CHEBI:29105"/>
    </ligand>
</feature>
<evidence type="ECO:0000256" key="7">
    <source>
        <dbReference type="PROSITE-ProRule" id="PRU00042"/>
    </source>
</evidence>
<feature type="non-terminal residue" evidence="11">
    <location>
        <position position="352"/>
    </location>
</feature>
<feature type="domain" description="ZAD" evidence="10">
    <location>
        <begin position="30"/>
        <end position="103"/>
    </location>
</feature>
<keyword evidence="3" id="KW-0677">Repeat</keyword>
<dbReference type="GO" id="GO:0008270">
    <property type="term" value="F:zinc ion binding"/>
    <property type="evidence" value="ECO:0007669"/>
    <property type="project" value="UniProtKB-UniRule"/>
</dbReference>
<comment type="subcellular location">
    <subcellularLocation>
        <location evidence="1">Nucleus</location>
    </subcellularLocation>
</comment>
<dbReference type="SMART" id="SM00868">
    <property type="entry name" value="zf-AD"/>
    <property type="match status" value="1"/>
</dbReference>
<feature type="domain" description="C2H2-type" evidence="9">
    <location>
        <begin position="181"/>
        <end position="208"/>
    </location>
</feature>
<dbReference type="PROSITE" id="PS00028">
    <property type="entry name" value="ZINC_FINGER_C2H2_1"/>
    <property type="match status" value="2"/>
</dbReference>
<dbReference type="PROSITE" id="PS50157">
    <property type="entry name" value="ZINC_FINGER_C2H2_2"/>
    <property type="match status" value="4"/>
</dbReference>
<dbReference type="InterPro" id="IPR013087">
    <property type="entry name" value="Znf_C2H2_type"/>
</dbReference>
<dbReference type="Pfam" id="PF00096">
    <property type="entry name" value="zf-C2H2"/>
    <property type="match status" value="3"/>
</dbReference>
<evidence type="ECO:0000259" key="9">
    <source>
        <dbReference type="PROSITE" id="PS50157"/>
    </source>
</evidence>
<dbReference type="PANTHER" id="PTHR24379">
    <property type="entry name" value="KRAB AND ZINC FINGER DOMAIN-CONTAINING"/>
    <property type="match status" value="1"/>
</dbReference>
<evidence type="ECO:0000256" key="5">
    <source>
        <dbReference type="ARBA" id="ARBA00022833"/>
    </source>
</evidence>
<evidence type="ECO:0000313" key="11">
    <source>
        <dbReference type="EMBL" id="CAH0723305.1"/>
    </source>
</evidence>
<evidence type="ECO:0000256" key="8">
    <source>
        <dbReference type="PROSITE-ProRule" id="PRU01263"/>
    </source>
</evidence>
<dbReference type="AlphaFoldDB" id="A0A8J9VB78"/>
<reference evidence="11" key="1">
    <citation type="submission" date="2021-12" db="EMBL/GenBank/DDBJ databases">
        <authorList>
            <person name="Martin H S."/>
        </authorList>
    </citation>
    <scope>NUCLEOTIDE SEQUENCE</scope>
</reference>
<keyword evidence="2 8" id="KW-0479">Metal-binding</keyword>
<dbReference type="SMART" id="SM00355">
    <property type="entry name" value="ZnF_C2H2"/>
    <property type="match status" value="5"/>
</dbReference>
<gene>
    <name evidence="11" type="ORF">BINO364_LOCUS9151</name>
</gene>
<dbReference type="InterPro" id="IPR036236">
    <property type="entry name" value="Znf_C2H2_sf"/>
</dbReference>
<dbReference type="PROSITE" id="PS51915">
    <property type="entry name" value="ZAD"/>
    <property type="match status" value="1"/>
</dbReference>
<evidence type="ECO:0000256" key="3">
    <source>
        <dbReference type="ARBA" id="ARBA00022737"/>
    </source>
</evidence>
<dbReference type="SUPFAM" id="SSF57667">
    <property type="entry name" value="beta-beta-alpha zinc fingers"/>
    <property type="match status" value="3"/>
</dbReference>
<protein>
    <submittedName>
        <fullName evidence="11">Uncharacterized protein</fullName>
    </submittedName>
</protein>
<feature type="domain" description="C2H2-type" evidence="9">
    <location>
        <begin position="266"/>
        <end position="294"/>
    </location>
</feature>
<accession>A0A8J9VB78</accession>